<dbReference type="SUPFAM" id="SSF52540">
    <property type="entry name" value="P-loop containing nucleoside triphosphate hydrolases"/>
    <property type="match status" value="1"/>
</dbReference>
<evidence type="ECO:0000313" key="3">
    <source>
        <dbReference type="EMBL" id="GJG33426.1"/>
    </source>
</evidence>
<dbReference type="InterPro" id="IPR050742">
    <property type="entry name" value="Helicase_Restrict-Modif_Enz"/>
</dbReference>
<dbReference type="PROSITE" id="PS51194">
    <property type="entry name" value="HELICASE_CTER"/>
    <property type="match status" value="1"/>
</dbReference>
<dbReference type="AlphaFoldDB" id="A0AA37ML58"/>
<dbReference type="OMA" id="HYNSFRK"/>
<dbReference type="InterPro" id="IPR006935">
    <property type="entry name" value="Helicase/UvrB_N"/>
</dbReference>
<dbReference type="GeneID" id="31500572"/>
<organism evidence="3 4">
    <name type="scientific">Xylanibacter ruminicola</name>
    <name type="common">Prevotella ruminicola</name>
    <dbReference type="NCBI Taxonomy" id="839"/>
    <lineage>
        <taxon>Bacteria</taxon>
        <taxon>Pseudomonadati</taxon>
        <taxon>Bacteroidota</taxon>
        <taxon>Bacteroidia</taxon>
        <taxon>Bacteroidales</taxon>
        <taxon>Prevotellaceae</taxon>
        <taxon>Xylanibacter</taxon>
    </lineage>
</organism>
<dbReference type="InterPro" id="IPR027417">
    <property type="entry name" value="P-loop_NTPase"/>
</dbReference>
<dbReference type="Pfam" id="PF04851">
    <property type="entry name" value="ResIII"/>
    <property type="match status" value="1"/>
</dbReference>
<evidence type="ECO:0000313" key="4">
    <source>
        <dbReference type="Proteomes" id="UP000887097"/>
    </source>
</evidence>
<dbReference type="GO" id="GO:0003677">
    <property type="term" value="F:DNA binding"/>
    <property type="evidence" value="ECO:0007669"/>
    <property type="project" value="InterPro"/>
</dbReference>
<comment type="caution">
    <text evidence="3">The sequence shown here is derived from an EMBL/GenBank/DDBJ whole genome shotgun (WGS) entry which is preliminary data.</text>
</comment>
<dbReference type="PANTHER" id="PTHR47396:SF1">
    <property type="entry name" value="ATP-DEPENDENT HELICASE IRC3-RELATED"/>
    <property type="match status" value="1"/>
</dbReference>
<dbReference type="Gene3D" id="3.40.50.300">
    <property type="entry name" value="P-loop containing nucleotide triphosphate hydrolases"/>
    <property type="match status" value="2"/>
</dbReference>
<dbReference type="InterPro" id="IPR014001">
    <property type="entry name" value="Helicase_ATP-bd"/>
</dbReference>
<dbReference type="GO" id="GO:0016787">
    <property type="term" value="F:hydrolase activity"/>
    <property type="evidence" value="ECO:0007669"/>
    <property type="project" value="InterPro"/>
</dbReference>
<reference evidence="3" key="1">
    <citation type="submission" date="2021-08" db="EMBL/GenBank/DDBJ databases">
        <title>Prevotella lacticifex sp. nov., isolated from rumen of cow.</title>
        <authorList>
            <person name="Shinkai T."/>
            <person name="Ikeyama N."/>
            <person name="Kumagai M."/>
            <person name="Ohmori H."/>
            <person name="Sakamoto M."/>
            <person name="Ohkuma M."/>
            <person name="Mitsumori M."/>
        </authorList>
    </citation>
    <scope>NUCLEOTIDE SEQUENCE</scope>
    <source>
        <strain evidence="3">JCM 8259</strain>
    </source>
</reference>
<feature type="domain" description="Helicase ATP-binding" evidence="1">
    <location>
        <begin position="25"/>
        <end position="182"/>
    </location>
</feature>
<gene>
    <name evidence="3" type="ORF">PRMUPPPA20_15350</name>
</gene>
<name>A0AA37ML58_XYLRU</name>
<dbReference type="Pfam" id="PF00271">
    <property type="entry name" value="Helicase_C"/>
    <property type="match status" value="1"/>
</dbReference>
<proteinExistence type="predicted"/>
<feature type="domain" description="Helicase C-terminal" evidence="2">
    <location>
        <begin position="241"/>
        <end position="402"/>
    </location>
</feature>
<protein>
    <recommendedName>
        <fullName evidence="5">Helicase conserved C-terminal domain-containing protein</fullName>
    </recommendedName>
</protein>
<dbReference type="PROSITE" id="PS51192">
    <property type="entry name" value="HELICASE_ATP_BIND_1"/>
    <property type="match status" value="1"/>
</dbReference>
<dbReference type="PANTHER" id="PTHR47396">
    <property type="entry name" value="TYPE I RESTRICTION ENZYME ECOKI R PROTEIN"/>
    <property type="match status" value="1"/>
</dbReference>
<evidence type="ECO:0000259" key="1">
    <source>
        <dbReference type="PROSITE" id="PS51192"/>
    </source>
</evidence>
<dbReference type="EMBL" id="BPTT01000001">
    <property type="protein sequence ID" value="GJG33426.1"/>
    <property type="molecule type" value="Genomic_DNA"/>
</dbReference>
<dbReference type="RefSeq" id="WP_013063688.1">
    <property type="nucleotide sequence ID" value="NZ_BPTT01000001.1"/>
</dbReference>
<evidence type="ECO:0008006" key="5">
    <source>
        <dbReference type="Google" id="ProtNLM"/>
    </source>
</evidence>
<dbReference type="GO" id="GO:0005829">
    <property type="term" value="C:cytosol"/>
    <property type="evidence" value="ECO:0007669"/>
    <property type="project" value="TreeGrafter"/>
</dbReference>
<dbReference type="SMART" id="SM00487">
    <property type="entry name" value="DEXDc"/>
    <property type="match status" value="1"/>
</dbReference>
<sequence>MNYKDISRIDNSLRPYQQQAKEAIFLAWDECDAVMFQMPTGTGKTRLFSSIISDIKTWGVQNDEDVKILIIAHRIELIDQISENLERYKVSHGIIAGGKQRDLRYPVQVASVQTITHRNNLDVAGDLNVNYIIVDEAHHCVANSYKKLWDMYPNAKKLGVTATPWRMNNGGFERVFDRIIISQSIQSFIDAGWLAPYDYYSISINSEIQKEINSITEFDVEGDYKISALEKKIDTTRIRAQLLDSYLKYAKGKKGIIYSISRKHSDHICQEYREAGINIVRIDSKTPKDERKLYVDRFKKGLIDIIVNVDIFSEGFDCPDIEFIQLARPTKSLVKYLQQVGRGLRPTAGKSICLILDNVGLHFQFGLPNSERDWEKCFKGDSHITTRRSGSGQSPMGVQKERNFSEGTDEMQLIVGSHREIGKNNNQWSEKDLELLKTLYEEKQCSVEVLATIFKRSDEEINSKLSEIISKQ</sequence>
<evidence type="ECO:0000259" key="2">
    <source>
        <dbReference type="PROSITE" id="PS51194"/>
    </source>
</evidence>
<dbReference type="InterPro" id="IPR001650">
    <property type="entry name" value="Helicase_C-like"/>
</dbReference>
<dbReference type="GO" id="GO:0005524">
    <property type="term" value="F:ATP binding"/>
    <property type="evidence" value="ECO:0007669"/>
    <property type="project" value="InterPro"/>
</dbReference>
<dbReference type="Proteomes" id="UP000887097">
    <property type="component" value="Unassembled WGS sequence"/>
</dbReference>
<dbReference type="SMART" id="SM00490">
    <property type="entry name" value="HELICc"/>
    <property type="match status" value="1"/>
</dbReference>
<accession>A0AA37ML58</accession>